<comment type="caution">
    <text evidence="1">The sequence shown here is derived from an EMBL/GenBank/DDBJ whole genome shotgun (WGS) entry which is preliminary data.</text>
</comment>
<dbReference type="Proteomes" id="UP000692954">
    <property type="component" value="Unassembled WGS sequence"/>
</dbReference>
<accession>A0A8S1MXV7</accession>
<keyword evidence="2" id="KW-1185">Reference proteome</keyword>
<sequence>MFSITIIINKGIQNSLTSLNYSIQIIIPNAIAIKQILADKQKQSIKLKHLFQRYFHHNKLSRQQLIPFLIFLLFPKSRLQPNCCLLTFELRLFLFKQRLKYKKKGIITANTNKIGKQKVRSQKICSSVSYLQATLAQIHLKSEILRYDIRDRNPAIILGYINMYKYMNVVVITLNLYFKNLVSTPIKKHPKNTITQKKGKINCQIIREQ</sequence>
<protein>
    <submittedName>
        <fullName evidence="1">Uncharacterized protein</fullName>
    </submittedName>
</protein>
<evidence type="ECO:0000313" key="1">
    <source>
        <dbReference type="EMBL" id="CAD8084369.1"/>
    </source>
</evidence>
<evidence type="ECO:0000313" key="2">
    <source>
        <dbReference type="Proteomes" id="UP000692954"/>
    </source>
</evidence>
<reference evidence="1" key="1">
    <citation type="submission" date="2021-01" db="EMBL/GenBank/DDBJ databases">
        <authorList>
            <consortium name="Genoscope - CEA"/>
            <person name="William W."/>
        </authorList>
    </citation>
    <scope>NUCLEOTIDE SEQUENCE</scope>
</reference>
<gene>
    <name evidence="1" type="ORF">PSON_ATCC_30995.1.T0460236</name>
</gene>
<name>A0A8S1MXV7_9CILI</name>
<organism evidence="1 2">
    <name type="scientific">Paramecium sonneborni</name>
    <dbReference type="NCBI Taxonomy" id="65129"/>
    <lineage>
        <taxon>Eukaryota</taxon>
        <taxon>Sar</taxon>
        <taxon>Alveolata</taxon>
        <taxon>Ciliophora</taxon>
        <taxon>Intramacronucleata</taxon>
        <taxon>Oligohymenophorea</taxon>
        <taxon>Peniculida</taxon>
        <taxon>Parameciidae</taxon>
        <taxon>Paramecium</taxon>
    </lineage>
</organism>
<dbReference type="AlphaFoldDB" id="A0A8S1MXV7"/>
<proteinExistence type="predicted"/>
<dbReference type="EMBL" id="CAJJDN010000046">
    <property type="protein sequence ID" value="CAD8084369.1"/>
    <property type="molecule type" value="Genomic_DNA"/>
</dbReference>